<accession>A0A5E7Q3U0</accession>
<dbReference type="SUPFAM" id="SSF55961">
    <property type="entry name" value="Bet v1-like"/>
    <property type="match status" value="1"/>
</dbReference>
<dbReference type="EMBL" id="CABVIN010000014">
    <property type="protein sequence ID" value="VVP56349.1"/>
    <property type="molecule type" value="Genomic_DNA"/>
</dbReference>
<dbReference type="Pfam" id="PF10604">
    <property type="entry name" value="Polyketide_cyc2"/>
    <property type="match status" value="1"/>
</dbReference>
<evidence type="ECO:0000313" key="2">
    <source>
        <dbReference type="Proteomes" id="UP000377224"/>
    </source>
</evidence>
<reference evidence="1 2" key="1">
    <citation type="submission" date="2019-09" db="EMBL/GenBank/DDBJ databases">
        <authorList>
            <person name="Chandra G."/>
            <person name="Truman W A."/>
        </authorList>
    </citation>
    <scope>NUCLEOTIDE SEQUENCE [LARGE SCALE GENOMIC DNA]</scope>
    <source>
        <strain evidence="1">PS896</strain>
    </source>
</reference>
<dbReference type="CDD" id="cd07821">
    <property type="entry name" value="PYR_PYL_RCAR_like"/>
    <property type="match status" value="1"/>
</dbReference>
<protein>
    <recommendedName>
        <fullName evidence="3">Polyketide cyclase</fullName>
    </recommendedName>
</protein>
<proteinExistence type="predicted"/>
<dbReference type="InterPro" id="IPR019587">
    <property type="entry name" value="Polyketide_cyclase/dehydratase"/>
</dbReference>
<evidence type="ECO:0000313" key="1">
    <source>
        <dbReference type="EMBL" id="VVP56349.1"/>
    </source>
</evidence>
<dbReference type="Proteomes" id="UP000377224">
    <property type="component" value="Unassembled WGS sequence"/>
</dbReference>
<dbReference type="InterPro" id="IPR023393">
    <property type="entry name" value="START-like_dom_sf"/>
</dbReference>
<dbReference type="Gene3D" id="3.30.530.20">
    <property type="match status" value="1"/>
</dbReference>
<dbReference type="PANTHER" id="PTHR39332">
    <property type="entry name" value="BLL4707 PROTEIN"/>
    <property type="match status" value="1"/>
</dbReference>
<dbReference type="RefSeq" id="WP_150648817.1">
    <property type="nucleotide sequence ID" value="NZ_CABVIN010000014.1"/>
</dbReference>
<organism evidence="1 2">
    <name type="scientific">Pseudomonas fluorescens</name>
    <dbReference type="NCBI Taxonomy" id="294"/>
    <lineage>
        <taxon>Bacteria</taxon>
        <taxon>Pseudomonadati</taxon>
        <taxon>Pseudomonadota</taxon>
        <taxon>Gammaproteobacteria</taxon>
        <taxon>Pseudomonadales</taxon>
        <taxon>Pseudomonadaceae</taxon>
        <taxon>Pseudomonas</taxon>
    </lineage>
</organism>
<dbReference type="AlphaFoldDB" id="A0A5E7Q3U0"/>
<evidence type="ECO:0008006" key="3">
    <source>
        <dbReference type="Google" id="ProtNLM"/>
    </source>
</evidence>
<name>A0A5E7Q3U0_PSEFL</name>
<sequence>MTMVDYSAVLERSAEQVWDVLKKFGEIHQWHPSIVNSEIEGGVPDGLTGCVRRLVLADGAVVRERLLSVDDRGLTLSYRFEEAPLPLDNYVATVRLVALTECSQTLVTWSASFDLQQPNTAEQYQALIRSLIVEGHKGLQALLFQ</sequence>
<dbReference type="PANTHER" id="PTHR39332:SF7">
    <property type="entry name" value="SRPBCC FAMILY PROTEIN"/>
    <property type="match status" value="1"/>
</dbReference>
<gene>
    <name evidence="1" type="ORF">PS896_05727</name>
</gene>